<keyword evidence="2" id="KW-0732">Signal</keyword>
<evidence type="ECO:0008006" key="5">
    <source>
        <dbReference type="Google" id="ProtNLM"/>
    </source>
</evidence>
<feature type="transmembrane region" description="Helical" evidence="1">
    <location>
        <begin position="178"/>
        <end position="199"/>
    </location>
</feature>
<feature type="chain" id="PRO_5013095909" description="Hydrophobic surface binding protein A-domain-containing protein" evidence="2">
    <location>
        <begin position="20"/>
        <end position="200"/>
    </location>
</feature>
<feature type="transmembrane region" description="Helical" evidence="1">
    <location>
        <begin position="149"/>
        <end position="171"/>
    </location>
</feature>
<protein>
    <recommendedName>
        <fullName evidence="5">Hydrophobic surface binding protein A-domain-containing protein</fullName>
    </recommendedName>
</protein>
<feature type="signal peptide" evidence="2">
    <location>
        <begin position="1"/>
        <end position="19"/>
    </location>
</feature>
<name>A0A1Y1UAJ1_9TREE</name>
<evidence type="ECO:0000313" key="4">
    <source>
        <dbReference type="Proteomes" id="UP000193218"/>
    </source>
</evidence>
<gene>
    <name evidence="3" type="ORF">BD324DRAFT_683537</name>
</gene>
<organism evidence="3 4">
    <name type="scientific">Kockovaella imperatae</name>
    <dbReference type="NCBI Taxonomy" id="4999"/>
    <lineage>
        <taxon>Eukaryota</taxon>
        <taxon>Fungi</taxon>
        <taxon>Dikarya</taxon>
        <taxon>Basidiomycota</taxon>
        <taxon>Agaricomycotina</taxon>
        <taxon>Tremellomycetes</taxon>
        <taxon>Tremellales</taxon>
        <taxon>Cuniculitremaceae</taxon>
        <taxon>Kockovaella</taxon>
    </lineage>
</organism>
<dbReference type="InParanoid" id="A0A1Y1UAJ1"/>
<dbReference type="EMBL" id="NBSH01000015">
    <property type="protein sequence ID" value="ORX34095.1"/>
    <property type="molecule type" value="Genomic_DNA"/>
</dbReference>
<keyword evidence="1" id="KW-0472">Membrane</keyword>
<proteinExistence type="predicted"/>
<accession>A0A1Y1UAJ1</accession>
<dbReference type="OrthoDB" id="2575973at2759"/>
<keyword evidence="1" id="KW-0812">Transmembrane</keyword>
<dbReference type="RefSeq" id="XP_021868373.1">
    <property type="nucleotide sequence ID" value="XM_022019191.1"/>
</dbReference>
<evidence type="ECO:0000256" key="2">
    <source>
        <dbReference type="SAM" id="SignalP"/>
    </source>
</evidence>
<dbReference type="Proteomes" id="UP000193218">
    <property type="component" value="Unassembled WGS sequence"/>
</dbReference>
<keyword evidence="4" id="KW-1185">Reference proteome</keyword>
<reference evidence="3 4" key="1">
    <citation type="submission" date="2017-03" db="EMBL/GenBank/DDBJ databases">
        <title>Widespread Adenine N6-methylation of Active Genes in Fungi.</title>
        <authorList>
            <consortium name="DOE Joint Genome Institute"/>
            <person name="Mondo S.J."/>
            <person name="Dannebaum R.O."/>
            <person name="Kuo R.C."/>
            <person name="Louie K.B."/>
            <person name="Bewick A.J."/>
            <person name="Labutti K."/>
            <person name="Haridas S."/>
            <person name="Kuo A."/>
            <person name="Salamov A."/>
            <person name="Ahrendt S.R."/>
            <person name="Lau R."/>
            <person name="Bowen B.P."/>
            <person name="Lipzen A."/>
            <person name="Sullivan W."/>
            <person name="Andreopoulos W.B."/>
            <person name="Clum A."/>
            <person name="Lindquist E."/>
            <person name="Daum C."/>
            <person name="Northen T.R."/>
            <person name="Ramamoorthy G."/>
            <person name="Schmitz R.J."/>
            <person name="Gryganskyi A."/>
            <person name="Culley D."/>
            <person name="Magnuson J."/>
            <person name="James T.Y."/>
            <person name="O'Malley M.A."/>
            <person name="Stajich J.E."/>
            <person name="Spatafora J.W."/>
            <person name="Visel A."/>
            <person name="Grigoriev I.V."/>
        </authorList>
    </citation>
    <scope>NUCLEOTIDE SEQUENCE [LARGE SCALE GENOMIC DNA]</scope>
    <source>
        <strain evidence="3 4">NRRL Y-17943</strain>
    </source>
</reference>
<sequence>MLFAKYLLAALPLVGSAFGAPTAAKKDLAVVEDRDINILNIVSNFKQEIDGPVTLIKQGAGSTALTQNNLQEYLTTISNAIGSTTAQVQALQKRDLSEMTPEMQKRQADLVNEVGQLLAGVIQEVVEALQVIGADLAGIPIIGNLIASIIPGLNTLLIGVDLVLAGVLLVVQSLLGNVAGLLNGVLGGLGLGGLLGGLLG</sequence>
<keyword evidence="1" id="KW-1133">Transmembrane helix</keyword>
<dbReference type="GeneID" id="33561000"/>
<evidence type="ECO:0000313" key="3">
    <source>
        <dbReference type="EMBL" id="ORX34095.1"/>
    </source>
</evidence>
<evidence type="ECO:0000256" key="1">
    <source>
        <dbReference type="SAM" id="Phobius"/>
    </source>
</evidence>
<dbReference type="AlphaFoldDB" id="A0A1Y1UAJ1"/>
<comment type="caution">
    <text evidence="3">The sequence shown here is derived from an EMBL/GenBank/DDBJ whole genome shotgun (WGS) entry which is preliminary data.</text>
</comment>